<dbReference type="InterPro" id="IPR018800">
    <property type="entry name" value="PRCC"/>
</dbReference>
<dbReference type="InParanoid" id="A0A409WXT6"/>
<dbReference type="AlphaFoldDB" id="A0A409WXT6"/>
<protein>
    <recommendedName>
        <fullName evidence="4">Mitotic checkpoint regulator, MAD2B-interacting-domain-containing protein</fullName>
    </recommendedName>
</protein>
<comment type="caution">
    <text evidence="2">The sequence shown here is derived from an EMBL/GenBank/DDBJ whole genome shotgun (WGS) entry which is preliminary data.</text>
</comment>
<dbReference type="STRING" id="93625.A0A409WXT6"/>
<feature type="compositionally biased region" description="Low complexity" evidence="1">
    <location>
        <begin position="18"/>
        <end position="32"/>
    </location>
</feature>
<feature type="region of interest" description="Disordered" evidence="1">
    <location>
        <begin position="1"/>
        <end position="238"/>
    </location>
</feature>
<evidence type="ECO:0000313" key="3">
    <source>
        <dbReference type="Proteomes" id="UP000283269"/>
    </source>
</evidence>
<name>A0A409WXT6_PSICY</name>
<feature type="region of interest" description="Disordered" evidence="1">
    <location>
        <begin position="305"/>
        <end position="341"/>
    </location>
</feature>
<accession>A0A409WXT6</accession>
<feature type="compositionally biased region" description="Basic and acidic residues" evidence="1">
    <location>
        <begin position="305"/>
        <end position="314"/>
    </location>
</feature>
<feature type="compositionally biased region" description="Polar residues" evidence="1">
    <location>
        <begin position="109"/>
        <end position="118"/>
    </location>
</feature>
<feature type="compositionally biased region" description="Low complexity" evidence="1">
    <location>
        <begin position="209"/>
        <end position="219"/>
    </location>
</feature>
<dbReference type="Proteomes" id="UP000283269">
    <property type="component" value="Unassembled WGS sequence"/>
</dbReference>
<dbReference type="GO" id="GO:0005634">
    <property type="term" value="C:nucleus"/>
    <property type="evidence" value="ECO:0007669"/>
    <property type="project" value="TreeGrafter"/>
</dbReference>
<reference evidence="2 3" key="1">
    <citation type="journal article" date="2018" name="Evol. Lett.">
        <title>Horizontal gene cluster transfer increased hallucinogenic mushroom diversity.</title>
        <authorList>
            <person name="Reynolds H.T."/>
            <person name="Vijayakumar V."/>
            <person name="Gluck-Thaler E."/>
            <person name="Korotkin H.B."/>
            <person name="Matheny P.B."/>
            <person name="Slot J.C."/>
        </authorList>
    </citation>
    <scope>NUCLEOTIDE SEQUENCE [LARGE SCALE GENOMIC DNA]</scope>
    <source>
        <strain evidence="2 3">2631</strain>
    </source>
</reference>
<dbReference type="OrthoDB" id="2555634at2759"/>
<dbReference type="PANTHER" id="PTHR13621:SF2">
    <property type="entry name" value="PROLINE-RICH PROTEIN PRCC"/>
    <property type="match status" value="1"/>
</dbReference>
<feature type="compositionally biased region" description="Basic and acidic residues" evidence="1">
    <location>
        <begin position="51"/>
        <end position="64"/>
    </location>
</feature>
<feature type="compositionally biased region" description="Basic and acidic residues" evidence="1">
    <location>
        <begin position="119"/>
        <end position="136"/>
    </location>
</feature>
<dbReference type="EMBL" id="NHYD01003027">
    <property type="protein sequence ID" value="PPQ83328.1"/>
    <property type="molecule type" value="Genomic_DNA"/>
</dbReference>
<dbReference type="Pfam" id="PF10253">
    <property type="entry name" value="PRCC"/>
    <property type="match status" value="1"/>
</dbReference>
<proteinExistence type="predicted"/>
<keyword evidence="3" id="KW-1185">Reference proteome</keyword>
<evidence type="ECO:0000256" key="1">
    <source>
        <dbReference type="SAM" id="MobiDB-lite"/>
    </source>
</evidence>
<dbReference type="PANTHER" id="PTHR13621">
    <property type="entry name" value="PROLINE-RICH PROTEIN PRCC"/>
    <property type="match status" value="1"/>
</dbReference>
<feature type="compositionally biased region" description="Polar residues" evidence="1">
    <location>
        <begin position="190"/>
        <end position="208"/>
    </location>
</feature>
<gene>
    <name evidence="2" type="ORF">CVT25_003967</name>
</gene>
<feature type="compositionally biased region" description="Polar residues" evidence="1">
    <location>
        <begin position="163"/>
        <end position="173"/>
    </location>
</feature>
<evidence type="ECO:0000313" key="2">
    <source>
        <dbReference type="EMBL" id="PPQ83328.1"/>
    </source>
</evidence>
<sequence>MLGIEDYGSDSDSSLPETSNTPSTSKSISKSTKPQRAPKKITISLPTISSSKDDDTKETESDRPTKKRKTGAGSSSLLSMLPTPKESNPKPQAQPRVLGGGSGRGLNFNAASLTFDSDSASHDVEEDSHTTTKGEDVPTEQKSSPAVLFRPTSVAKGRKNISVEETNINQTRPQPVRTRSPAPAVDFFSLGSTKSNQTISANPTAQLGSSSSSQSTISSAPALPTFDIPEPTPTDQYPGYYQLPSGAWAAHDPEYYGKFMKKWENEYNAHVRALEKGTIKGFEGLRDAAVEEIDALKEMEKAKKEIQEREEKKAITQGAGGGPVAPKMNINASKTSGVARSRHQLSTLLKEAYENREALEERIAQGKRNRKEAGNKYGF</sequence>
<evidence type="ECO:0008006" key="4">
    <source>
        <dbReference type="Google" id="ProtNLM"/>
    </source>
</evidence>
<organism evidence="2 3">
    <name type="scientific">Psilocybe cyanescens</name>
    <dbReference type="NCBI Taxonomy" id="93625"/>
    <lineage>
        <taxon>Eukaryota</taxon>
        <taxon>Fungi</taxon>
        <taxon>Dikarya</taxon>
        <taxon>Basidiomycota</taxon>
        <taxon>Agaricomycotina</taxon>
        <taxon>Agaricomycetes</taxon>
        <taxon>Agaricomycetidae</taxon>
        <taxon>Agaricales</taxon>
        <taxon>Agaricineae</taxon>
        <taxon>Strophariaceae</taxon>
        <taxon>Psilocybe</taxon>
    </lineage>
</organism>